<gene>
    <name evidence="3" type="ORF">EKO22_06000</name>
</gene>
<feature type="domain" description="PRC-barrel" evidence="2">
    <location>
        <begin position="87"/>
        <end position="166"/>
    </location>
</feature>
<dbReference type="RefSeq" id="WP_208678947.1">
    <property type="nucleotide sequence ID" value="NZ_CP034671.2"/>
</dbReference>
<accession>A0AAT9K0M7</accession>
<dbReference type="Gene3D" id="2.30.30.240">
    <property type="entry name" value="PRC-barrel domain"/>
    <property type="match status" value="2"/>
</dbReference>
<dbReference type="SUPFAM" id="SSF50346">
    <property type="entry name" value="PRC-barrel domain"/>
    <property type="match status" value="2"/>
</dbReference>
<dbReference type="AlphaFoldDB" id="A0AAT9K0M7"/>
<evidence type="ECO:0000313" key="3">
    <source>
        <dbReference type="EMBL" id="QFZ91990.2"/>
    </source>
</evidence>
<protein>
    <submittedName>
        <fullName evidence="3">PRC-barrel domain-containing protein</fullName>
    </submittedName>
</protein>
<dbReference type="InterPro" id="IPR011033">
    <property type="entry name" value="PRC_barrel-like_sf"/>
</dbReference>
<dbReference type="InterPro" id="IPR027275">
    <property type="entry name" value="PRC-brl_dom"/>
</dbReference>
<reference evidence="3" key="1">
    <citation type="submission" date="2024-01" db="EMBL/GenBank/DDBJ databases">
        <title>Synechococcus elongatus PCC 11802, a close yet different native of Synechococcus elongatus PCC 11801.</title>
        <authorList>
            <person name="Jaiswal D."/>
            <person name="Sengupta A."/>
            <person name="Sengupta S."/>
            <person name="Pakrasi H.B."/>
            <person name="Wangikar P."/>
        </authorList>
    </citation>
    <scope>NUCLEOTIDE SEQUENCE</scope>
    <source>
        <strain evidence="3">PCC 11802</strain>
    </source>
</reference>
<feature type="compositionally biased region" description="Basic and acidic residues" evidence="1">
    <location>
        <begin position="222"/>
        <end position="231"/>
    </location>
</feature>
<dbReference type="Pfam" id="PF05239">
    <property type="entry name" value="PRC"/>
    <property type="match status" value="2"/>
</dbReference>
<proteinExistence type="predicted"/>
<evidence type="ECO:0000259" key="2">
    <source>
        <dbReference type="Pfam" id="PF05239"/>
    </source>
</evidence>
<evidence type="ECO:0000256" key="1">
    <source>
        <dbReference type="SAM" id="MobiDB-lite"/>
    </source>
</evidence>
<name>A0AAT9K0M7_SYNEL</name>
<dbReference type="PANTHER" id="PTHR36740:SF1">
    <property type="entry name" value="PRC-BARREL DOMAIN-CONTAINING PROTEIN"/>
    <property type="match status" value="1"/>
</dbReference>
<dbReference type="EMBL" id="CP034671">
    <property type="protein sequence ID" value="QFZ91990.2"/>
    <property type="molecule type" value="Genomic_DNA"/>
</dbReference>
<sequence length="347" mass="39101">MTAEQVWLRSEIMGTQVITRDSGRRLGVVGELLVDIDRREVVALGLRDNLLTRFLPGVPRYMFLSSIRQVGDVILVDNDDVIEDNFDAIGLSNLINCEVITEAGEPLGRVRGFKFDIATGRLESLVIASLGLAFVPESVLSTFELGVQEIVSGGPDRVIVFEGAEDRMVQLTAGLLEKLGLGGWDDDEYDRYSLPITPVENQLGAGEPLPPQRDYSQQPFRARREDRRQEELVEPLRQSRPAARRLYMDEEEAAPAQRRWEDEPAPRSRSQQPSRDRYIDEDEGYDDLPAPRAQRRADSARPAPTRASNPQPLPQDEDPFGDAWAEPDNSPELQLPQRQRQPEFEEG</sequence>
<organism evidence="3">
    <name type="scientific">Synechococcus elongatus PCC 11802</name>
    <dbReference type="NCBI Taxonomy" id="2283154"/>
    <lineage>
        <taxon>Bacteria</taxon>
        <taxon>Bacillati</taxon>
        <taxon>Cyanobacteriota</taxon>
        <taxon>Cyanophyceae</taxon>
        <taxon>Synechococcales</taxon>
        <taxon>Synechococcaceae</taxon>
        <taxon>Synechococcus</taxon>
    </lineage>
</organism>
<feature type="region of interest" description="Disordered" evidence="1">
    <location>
        <begin position="200"/>
        <end position="347"/>
    </location>
</feature>
<feature type="domain" description="PRC-barrel" evidence="2">
    <location>
        <begin position="10"/>
        <end position="79"/>
    </location>
</feature>
<dbReference type="PANTHER" id="PTHR36740">
    <property type="entry name" value="PRC DOMAIN-CONTAINING PROTEIN"/>
    <property type="match status" value="1"/>
</dbReference>